<dbReference type="Gene3D" id="3.30.530.20">
    <property type="match status" value="1"/>
</dbReference>
<organism evidence="3 4">
    <name type="scientific">Streptomyces tagetis</name>
    <dbReference type="NCBI Taxonomy" id="2820809"/>
    <lineage>
        <taxon>Bacteria</taxon>
        <taxon>Bacillati</taxon>
        <taxon>Actinomycetota</taxon>
        <taxon>Actinomycetes</taxon>
        <taxon>Kitasatosporales</taxon>
        <taxon>Streptomycetaceae</taxon>
        <taxon>Streptomyces</taxon>
    </lineage>
</organism>
<evidence type="ECO:0000256" key="2">
    <source>
        <dbReference type="SAM" id="Phobius"/>
    </source>
</evidence>
<evidence type="ECO:0000313" key="4">
    <source>
        <dbReference type="Proteomes" id="UP000677875"/>
    </source>
</evidence>
<keyword evidence="2" id="KW-0812">Transmembrane</keyword>
<name>A0A940XMF6_9ACTN</name>
<dbReference type="PANTHER" id="PTHR38588">
    <property type="entry name" value="BLL0334 PROTEIN"/>
    <property type="match status" value="1"/>
</dbReference>
<feature type="compositionally biased region" description="Basic and acidic residues" evidence="1">
    <location>
        <begin position="189"/>
        <end position="200"/>
    </location>
</feature>
<gene>
    <name evidence="3" type="ORF">J5Y05_13130</name>
</gene>
<dbReference type="Pfam" id="PF10604">
    <property type="entry name" value="Polyketide_cyc2"/>
    <property type="match status" value="1"/>
</dbReference>
<protein>
    <submittedName>
        <fullName evidence="3">Carbon monoxide dehydrogenase subunit G</fullName>
    </submittedName>
</protein>
<comment type="caution">
    <text evidence="3">The sequence shown here is derived from an EMBL/GenBank/DDBJ whole genome shotgun (WGS) entry which is preliminary data.</text>
</comment>
<feature type="compositionally biased region" description="Low complexity" evidence="1">
    <location>
        <begin position="208"/>
        <end position="232"/>
    </location>
</feature>
<sequence length="296" mass="30238">MEHEVFVPVAAERLRGVLADPARVARAVPGLQQDAGAGPGTGRLKLRVGGHSITYRGSLGVTARTDGGYDVEGEATEARGSGTVSLALTLRLRDAEGGCALVFDGTAVADGRVTELDGDAVAAAAARLLTRFAENAGAAAAQDRPASVFDTEVPPSALAPDTGEEAGTDGTPGTGADTDTGADADADADEGKHDHDHDLPEVPDTPDVPELTETPDTPELTEPPGTEPPAEAAHARRTMIGRSAEEVDHAPPRGRYAPVPAPEAAATTTPLRWAAPAAALVVASAIVVGRALRRRR</sequence>
<dbReference type="InterPro" id="IPR023393">
    <property type="entry name" value="START-like_dom_sf"/>
</dbReference>
<proteinExistence type="predicted"/>
<feature type="region of interest" description="Disordered" evidence="1">
    <location>
        <begin position="139"/>
        <end position="267"/>
    </location>
</feature>
<dbReference type="PANTHER" id="PTHR38588:SF1">
    <property type="entry name" value="BLL0334 PROTEIN"/>
    <property type="match status" value="1"/>
</dbReference>
<dbReference type="RefSeq" id="WP_210871848.1">
    <property type="nucleotide sequence ID" value="NZ_JAGPNL010000003.1"/>
</dbReference>
<accession>A0A940XMF6</accession>
<reference evidence="3" key="1">
    <citation type="submission" date="2021-04" db="EMBL/GenBank/DDBJ databases">
        <title>Genome seq and assembly of Streptomyces sp. RG38.</title>
        <authorList>
            <person name="Chhetri G."/>
        </authorList>
    </citation>
    <scope>NUCLEOTIDE SEQUENCE</scope>
    <source>
        <strain evidence="3">RG38</strain>
    </source>
</reference>
<dbReference type="InterPro" id="IPR019587">
    <property type="entry name" value="Polyketide_cyclase/dehydratase"/>
</dbReference>
<evidence type="ECO:0000313" key="3">
    <source>
        <dbReference type="EMBL" id="MBQ0827450.1"/>
    </source>
</evidence>
<dbReference type="AlphaFoldDB" id="A0A940XMF6"/>
<dbReference type="SUPFAM" id="SSF55961">
    <property type="entry name" value="Bet v1-like"/>
    <property type="match status" value="1"/>
</dbReference>
<keyword evidence="2" id="KW-0472">Membrane</keyword>
<feature type="compositionally biased region" description="Low complexity" evidence="1">
    <location>
        <begin position="168"/>
        <end position="179"/>
    </location>
</feature>
<dbReference type="Proteomes" id="UP000677875">
    <property type="component" value="Unassembled WGS sequence"/>
</dbReference>
<dbReference type="InterPro" id="IPR010419">
    <property type="entry name" value="CO_DH_gsu"/>
</dbReference>
<feature type="transmembrane region" description="Helical" evidence="2">
    <location>
        <begin position="273"/>
        <end position="292"/>
    </location>
</feature>
<keyword evidence="2" id="KW-1133">Transmembrane helix</keyword>
<keyword evidence="4" id="KW-1185">Reference proteome</keyword>
<evidence type="ECO:0000256" key="1">
    <source>
        <dbReference type="SAM" id="MobiDB-lite"/>
    </source>
</evidence>
<dbReference type="EMBL" id="JAGPNL010000003">
    <property type="protein sequence ID" value="MBQ0827450.1"/>
    <property type="molecule type" value="Genomic_DNA"/>
</dbReference>